<feature type="region of interest" description="Disordered" evidence="1">
    <location>
        <begin position="28"/>
        <end position="57"/>
    </location>
</feature>
<dbReference type="OMA" id="QLIYSYY"/>
<dbReference type="OrthoDB" id="372164at2759"/>
<evidence type="ECO:0000313" key="3">
    <source>
        <dbReference type="EMBL" id="GAB66176.1"/>
    </source>
</evidence>
<dbReference type="GeneID" id="14692526"/>
<gene>
    <name evidence="3" type="ORF">PCYB_083370</name>
</gene>
<sequence>MHDYFLRTKFNLLNSGLFNNLYRNGSKYRSDEGGKNPDVGRPSNSFSTDTHLPDRGNKELNDQLIYSYYNNFSNERGAHAQQERSGTHGGGGKHNPSGSDRSRSDHSRSDNSRSDHSRIDHSRSNRSQIERGKGEHPDLSGLYDGAGGNFDKGNCNMHLDGRGKAFLDYRPYGHKNEEMLCVENTSQVINEEAFFYEEFKKLKNDVMALQIMNVNLQKQVLANHTMMGPSKVVPQHIIINNKTEVASNAISQIQDNKKKSNGVLYMLLKKLLSSRLTQMFFVSSFFISIYLFNKHWQRVLKVSQLERRINSNFILRSVRMFEETLGMRKFSYA</sequence>
<accession>K6UD88</accession>
<name>K6UD88_PLACD</name>
<evidence type="ECO:0000256" key="2">
    <source>
        <dbReference type="SAM" id="Phobius"/>
    </source>
</evidence>
<dbReference type="PhylomeDB" id="K6UD88"/>
<feature type="compositionally biased region" description="Basic and acidic residues" evidence="1">
    <location>
        <begin position="100"/>
        <end position="138"/>
    </location>
</feature>
<keyword evidence="2" id="KW-0472">Membrane</keyword>
<keyword evidence="2" id="KW-1133">Transmembrane helix</keyword>
<reference evidence="3 4" key="1">
    <citation type="journal article" date="2012" name="Nat. Genet.">
        <title>Plasmodium cynomolgi genome sequences provide insight into Plasmodium vivax and the monkey malaria clade.</title>
        <authorList>
            <person name="Tachibana S."/>
            <person name="Sullivan S.A."/>
            <person name="Kawai S."/>
            <person name="Nakamura S."/>
            <person name="Kim H.R."/>
            <person name="Goto N."/>
            <person name="Arisue N."/>
            <person name="Palacpac N.M.Q."/>
            <person name="Honma H."/>
            <person name="Yagi M."/>
            <person name="Tougan T."/>
            <person name="Katakai Y."/>
            <person name="Kaneko O."/>
            <person name="Mita T."/>
            <person name="Kita K."/>
            <person name="Yasutomi Y."/>
            <person name="Sutton P.L."/>
            <person name="Shakhbatyan R."/>
            <person name="Horii T."/>
            <person name="Yasunaga T."/>
            <person name="Barnwell J.W."/>
            <person name="Escalante A.A."/>
            <person name="Carlton J.M."/>
            <person name="Tanabe K."/>
        </authorList>
    </citation>
    <scope>NUCLEOTIDE SEQUENCE [LARGE SCALE GENOMIC DNA]</scope>
    <source>
        <strain evidence="3 4">B</strain>
    </source>
</reference>
<protein>
    <recommendedName>
        <fullName evidence="5">Microneme associated antigen</fullName>
    </recommendedName>
</protein>
<feature type="transmembrane region" description="Helical" evidence="2">
    <location>
        <begin position="276"/>
        <end position="293"/>
    </location>
</feature>
<keyword evidence="2" id="KW-0812">Transmembrane</keyword>
<dbReference type="KEGG" id="pcy:PCYB_083370"/>
<feature type="compositionally biased region" description="Basic and acidic residues" evidence="1">
    <location>
        <begin position="77"/>
        <end position="86"/>
    </location>
</feature>
<evidence type="ECO:0000256" key="1">
    <source>
        <dbReference type="SAM" id="MobiDB-lite"/>
    </source>
</evidence>
<evidence type="ECO:0000313" key="4">
    <source>
        <dbReference type="Proteomes" id="UP000006319"/>
    </source>
</evidence>
<dbReference type="RefSeq" id="XP_004222123.1">
    <property type="nucleotide sequence ID" value="XM_004222075.1"/>
</dbReference>
<keyword evidence="4" id="KW-1185">Reference proteome</keyword>
<dbReference type="EMBL" id="DF157100">
    <property type="protein sequence ID" value="GAB66176.1"/>
    <property type="molecule type" value="Genomic_DNA"/>
</dbReference>
<evidence type="ECO:0008006" key="5">
    <source>
        <dbReference type="Google" id="ProtNLM"/>
    </source>
</evidence>
<dbReference type="eggNOG" id="ENOG502T6N5">
    <property type="taxonomic scope" value="Eukaryota"/>
</dbReference>
<dbReference type="VEuPathDB" id="PlasmoDB:PCYB_083370"/>
<proteinExistence type="predicted"/>
<dbReference type="Proteomes" id="UP000006319">
    <property type="component" value="Chromosome 8"/>
</dbReference>
<organism evidence="3 4">
    <name type="scientific">Plasmodium cynomolgi (strain B)</name>
    <dbReference type="NCBI Taxonomy" id="1120755"/>
    <lineage>
        <taxon>Eukaryota</taxon>
        <taxon>Sar</taxon>
        <taxon>Alveolata</taxon>
        <taxon>Apicomplexa</taxon>
        <taxon>Aconoidasida</taxon>
        <taxon>Haemosporida</taxon>
        <taxon>Plasmodiidae</taxon>
        <taxon>Plasmodium</taxon>
        <taxon>Plasmodium (Plasmodium)</taxon>
    </lineage>
</organism>
<feature type="region of interest" description="Disordered" evidence="1">
    <location>
        <begin position="77"/>
        <end position="143"/>
    </location>
</feature>
<dbReference type="AlphaFoldDB" id="K6UD88"/>